<keyword evidence="5 10" id="KW-0133">Cell shape</keyword>
<dbReference type="NCBIfam" id="TIGR01133">
    <property type="entry name" value="murG"/>
    <property type="match status" value="1"/>
</dbReference>
<dbReference type="Pfam" id="PF03033">
    <property type="entry name" value="Glyco_transf_28"/>
    <property type="match status" value="1"/>
</dbReference>
<comment type="function">
    <text evidence="10">Cell wall formation. Catalyzes the transfer of a GlcNAc subunit on undecaprenyl-pyrophosphoryl-MurNAc-pentapeptide (lipid intermediate I) to form undecaprenyl-pyrophosphoryl-MurNAc-(pentapeptide)GlcNAc (lipid intermediate II).</text>
</comment>
<dbReference type="InterPro" id="IPR006009">
    <property type="entry name" value="GlcNAc_MurG"/>
</dbReference>
<evidence type="ECO:0000256" key="8">
    <source>
        <dbReference type="ARBA" id="ARBA00023306"/>
    </source>
</evidence>
<keyword evidence="15" id="KW-1185">Reference proteome</keyword>
<dbReference type="Pfam" id="PF04101">
    <property type="entry name" value="Glyco_tran_28_C"/>
    <property type="match status" value="1"/>
</dbReference>
<dbReference type="CDD" id="cd03785">
    <property type="entry name" value="GT28_MurG"/>
    <property type="match status" value="1"/>
</dbReference>
<dbReference type="Gene3D" id="3.40.50.2000">
    <property type="entry name" value="Glycogen Phosphorylase B"/>
    <property type="match status" value="2"/>
</dbReference>
<dbReference type="GO" id="GO:0005975">
    <property type="term" value="P:carbohydrate metabolic process"/>
    <property type="evidence" value="ECO:0007669"/>
    <property type="project" value="InterPro"/>
</dbReference>
<evidence type="ECO:0000259" key="12">
    <source>
        <dbReference type="Pfam" id="PF03033"/>
    </source>
</evidence>
<evidence type="ECO:0000256" key="5">
    <source>
        <dbReference type="ARBA" id="ARBA00022960"/>
    </source>
</evidence>
<gene>
    <name evidence="10" type="primary">murG</name>
    <name evidence="14" type="ORF">AL072_08520</name>
</gene>
<keyword evidence="4 10" id="KW-0808">Transferase</keyword>
<evidence type="ECO:0000256" key="2">
    <source>
        <dbReference type="ARBA" id="ARBA00022618"/>
    </source>
</evidence>
<feature type="domain" description="Glycosyltransferase family 28 N-terminal" evidence="12">
    <location>
        <begin position="15"/>
        <end position="147"/>
    </location>
</feature>
<reference evidence="14 15" key="2">
    <citation type="journal article" date="2016" name="Genome Announc.">
        <title>Complete Genome Sequence of a Strain of Azospirillum thiophilum Isolated from a Sulfide Spring.</title>
        <authorList>
            <person name="Fomenkov A."/>
            <person name="Vincze T."/>
            <person name="Grabovich M."/>
            <person name="Anton B.P."/>
            <person name="Dubinina G."/>
            <person name="Orlova M."/>
            <person name="Belousova E."/>
            <person name="Roberts R.J."/>
        </authorList>
    </citation>
    <scope>NUCLEOTIDE SEQUENCE [LARGE SCALE GENOMIC DNA]</scope>
    <source>
        <strain evidence="14 15">BV-S</strain>
    </source>
</reference>
<keyword evidence="6 10" id="KW-0573">Peptidoglycan synthesis</keyword>
<dbReference type="EMBL" id="CP012401">
    <property type="protein sequence ID" value="ALG70950.1"/>
    <property type="molecule type" value="Genomic_DNA"/>
</dbReference>
<evidence type="ECO:0000256" key="10">
    <source>
        <dbReference type="HAMAP-Rule" id="MF_00033"/>
    </source>
</evidence>
<comment type="pathway">
    <text evidence="10">Cell wall biogenesis; peptidoglycan biosynthesis.</text>
</comment>
<evidence type="ECO:0000313" key="14">
    <source>
        <dbReference type="EMBL" id="ALG70950.1"/>
    </source>
</evidence>
<organism evidence="14 15">
    <name type="scientific">Azospirillum thiophilum</name>
    <dbReference type="NCBI Taxonomy" id="528244"/>
    <lineage>
        <taxon>Bacteria</taxon>
        <taxon>Pseudomonadati</taxon>
        <taxon>Pseudomonadota</taxon>
        <taxon>Alphaproteobacteria</taxon>
        <taxon>Rhodospirillales</taxon>
        <taxon>Azospirillaceae</taxon>
        <taxon>Azospirillum</taxon>
    </lineage>
</organism>
<keyword evidence="8 10" id="KW-0131">Cell cycle</keyword>
<evidence type="ECO:0000259" key="13">
    <source>
        <dbReference type="Pfam" id="PF04101"/>
    </source>
</evidence>
<keyword evidence="2 10" id="KW-0132">Cell division</keyword>
<evidence type="ECO:0000256" key="9">
    <source>
        <dbReference type="ARBA" id="ARBA00023316"/>
    </source>
</evidence>
<keyword evidence="7 10" id="KW-0472">Membrane</keyword>
<feature type="binding site" evidence="10">
    <location>
        <begin position="22"/>
        <end position="24"/>
    </location>
    <ligand>
        <name>UDP-N-acetyl-alpha-D-glucosamine</name>
        <dbReference type="ChEBI" id="CHEBI:57705"/>
    </ligand>
</feature>
<feature type="compositionally biased region" description="Basic and acidic residues" evidence="11">
    <location>
        <begin position="391"/>
        <end position="406"/>
    </location>
</feature>
<dbReference type="GO" id="GO:0050511">
    <property type="term" value="F:undecaprenyldiphospho-muramoylpentapeptide beta-N-acetylglucosaminyltransferase activity"/>
    <property type="evidence" value="ECO:0007669"/>
    <property type="project" value="UniProtKB-UniRule"/>
</dbReference>
<dbReference type="GO" id="GO:0071555">
    <property type="term" value="P:cell wall organization"/>
    <property type="evidence" value="ECO:0007669"/>
    <property type="project" value="UniProtKB-KW"/>
</dbReference>
<feature type="binding site" evidence="10">
    <location>
        <position position="305"/>
    </location>
    <ligand>
        <name>UDP-N-acetyl-alpha-D-glucosamine</name>
        <dbReference type="ChEBI" id="CHEBI:57705"/>
    </ligand>
</feature>
<accession>A0AAC8VWX5</accession>
<comment type="caution">
    <text evidence="10">Lacks conserved residue(s) required for the propagation of feature annotation.</text>
</comment>
<dbReference type="GO" id="GO:0008360">
    <property type="term" value="P:regulation of cell shape"/>
    <property type="evidence" value="ECO:0007669"/>
    <property type="project" value="UniProtKB-KW"/>
</dbReference>
<dbReference type="PANTHER" id="PTHR21015:SF22">
    <property type="entry name" value="GLYCOSYLTRANSFERASE"/>
    <property type="match status" value="1"/>
</dbReference>
<dbReference type="GO" id="GO:0051301">
    <property type="term" value="P:cell division"/>
    <property type="evidence" value="ECO:0007669"/>
    <property type="project" value="UniProtKB-KW"/>
</dbReference>
<keyword evidence="3 10" id="KW-0328">Glycosyltransferase</keyword>
<feature type="compositionally biased region" description="Low complexity" evidence="11">
    <location>
        <begin position="410"/>
        <end position="421"/>
    </location>
</feature>
<keyword evidence="9 10" id="KW-0961">Cell wall biogenesis/degradation</keyword>
<evidence type="ECO:0000256" key="4">
    <source>
        <dbReference type="ARBA" id="ARBA00022679"/>
    </source>
</evidence>
<dbReference type="PANTHER" id="PTHR21015">
    <property type="entry name" value="UDP-N-ACETYLGLUCOSAMINE--N-ACETYLMURAMYL-(PENTAPEPTIDE) PYROPHOSPHORYL-UNDECAPRENOL N-ACETYLGLUCOSAMINE TRANSFERASE 1"/>
    <property type="match status" value="1"/>
</dbReference>
<comment type="subcellular location">
    <subcellularLocation>
        <location evidence="10">Cell membrane</location>
        <topology evidence="10">Peripheral membrane protein</topology>
        <orientation evidence="10">Cytoplasmic side</orientation>
    </subcellularLocation>
</comment>
<dbReference type="InterPro" id="IPR007235">
    <property type="entry name" value="Glyco_trans_28_C"/>
</dbReference>
<dbReference type="GO" id="GO:0009252">
    <property type="term" value="P:peptidoglycan biosynthetic process"/>
    <property type="evidence" value="ECO:0007669"/>
    <property type="project" value="UniProtKB-UniRule"/>
</dbReference>
<feature type="region of interest" description="Disordered" evidence="11">
    <location>
        <begin position="382"/>
        <end position="421"/>
    </location>
</feature>
<dbReference type="HAMAP" id="MF_00033">
    <property type="entry name" value="MurG"/>
    <property type="match status" value="1"/>
</dbReference>
<evidence type="ECO:0000256" key="3">
    <source>
        <dbReference type="ARBA" id="ARBA00022676"/>
    </source>
</evidence>
<feature type="domain" description="Glycosyl transferase family 28 C-terminal" evidence="13">
    <location>
        <begin position="197"/>
        <end position="354"/>
    </location>
</feature>
<dbReference type="Proteomes" id="UP000069935">
    <property type="component" value="Chromosome 1"/>
</dbReference>
<protein>
    <recommendedName>
        <fullName evidence="10">UDP-N-acetylglucosamine--N-acetylmuramyl-(pentapeptide) pyrophosphoryl-undecaprenol N-acetylglucosamine transferase</fullName>
        <ecNumber evidence="10">2.4.1.227</ecNumber>
    </recommendedName>
    <alternativeName>
        <fullName evidence="10">Undecaprenyl-PP-MurNAc-pentapeptide-UDPGlcNAc GlcNAc transferase</fullName>
    </alternativeName>
</protein>
<feature type="binding site" evidence="10">
    <location>
        <position position="132"/>
    </location>
    <ligand>
        <name>UDP-N-acetyl-alpha-D-glucosamine</name>
        <dbReference type="ChEBI" id="CHEBI:57705"/>
    </ligand>
</feature>
<dbReference type="SUPFAM" id="SSF53756">
    <property type="entry name" value="UDP-Glycosyltransferase/glycogen phosphorylase"/>
    <property type="match status" value="1"/>
</dbReference>
<comment type="similarity">
    <text evidence="10">Belongs to the glycosyltransferase 28 family. MurG subfamily.</text>
</comment>
<dbReference type="AlphaFoldDB" id="A0AAC8VWX5"/>
<sequence length="421" mass="43487">MRRPTDLDPTAHKVIVLAAGGTGGHMFPAEALARELLARGRAVTLVTDKRGQAFGDTLPEVPVHRIRAASPGAGLIGKLKAALQMGLGLLEARSLMRQLDPAAVVGFGGYPSVPTVYAAVQSRVPALLHEQNAVLGRANRMLIAGARRLAVAFPGIEKLGEEQRAKIVRTGNPVRPAVSARRLAPYAAPEAGGPVRLLVMGGSQGARVFSEIVPAALALLPEELRARIHLAQQCRPEDLEAARDALEPLGLARLELQTFFRDVPDRLAACHLAITRAGASTIAELTCIGRPAILVPYPFATDDHQAANARHLAEAGAAWPIPQPAFTAQALADRLAGLLADPQALADAAGAAHGWGTADAATALADAVLAMLGAGGSAANSTGVHGAGVSRADHDQTHDQSHDQSHARPSAAGSSAKGAAE</sequence>
<dbReference type="KEGG" id="ati:AL072_08520"/>
<comment type="catalytic activity">
    <reaction evidence="10">
        <text>di-trans,octa-cis-undecaprenyl diphospho-N-acetyl-alpha-D-muramoyl-L-alanyl-D-glutamyl-meso-2,6-diaminopimeloyl-D-alanyl-D-alanine + UDP-N-acetyl-alpha-D-glucosamine = di-trans,octa-cis-undecaprenyl diphospho-[N-acetyl-alpha-D-glucosaminyl-(1-&gt;4)]-N-acetyl-alpha-D-muramoyl-L-alanyl-D-glutamyl-meso-2,6-diaminopimeloyl-D-alanyl-D-alanine + UDP + H(+)</text>
        <dbReference type="Rhea" id="RHEA:31227"/>
        <dbReference type="ChEBI" id="CHEBI:15378"/>
        <dbReference type="ChEBI" id="CHEBI:57705"/>
        <dbReference type="ChEBI" id="CHEBI:58223"/>
        <dbReference type="ChEBI" id="CHEBI:61387"/>
        <dbReference type="ChEBI" id="CHEBI:61388"/>
        <dbReference type="EC" id="2.4.1.227"/>
    </reaction>
</comment>
<reference evidence="15" key="1">
    <citation type="submission" date="2015-08" db="EMBL/GenBank/DDBJ databases">
        <title>Complete Genome Sequence of Azospirillum thiophilum BV-S.</title>
        <authorList>
            <person name="Fomenkov A."/>
            <person name="Vincze T."/>
            <person name="Grabovich M."/>
            <person name="Dubinina G."/>
            <person name="Orlova M."/>
            <person name="Belousova E."/>
            <person name="Roberts R.J."/>
        </authorList>
    </citation>
    <scope>NUCLEOTIDE SEQUENCE [LARGE SCALE GENOMIC DNA]</scope>
    <source>
        <strain evidence="15">BV-S</strain>
    </source>
</reference>
<feature type="binding site" evidence="10">
    <location>
        <position position="203"/>
    </location>
    <ligand>
        <name>UDP-N-acetyl-alpha-D-glucosamine</name>
        <dbReference type="ChEBI" id="CHEBI:57705"/>
    </ligand>
</feature>
<dbReference type="InterPro" id="IPR004276">
    <property type="entry name" value="GlycoTrans_28_N"/>
</dbReference>
<evidence type="ECO:0000256" key="6">
    <source>
        <dbReference type="ARBA" id="ARBA00022984"/>
    </source>
</evidence>
<proteinExistence type="inferred from homology"/>
<evidence type="ECO:0000313" key="15">
    <source>
        <dbReference type="Proteomes" id="UP000069935"/>
    </source>
</evidence>
<feature type="binding site" evidence="10">
    <location>
        <position position="175"/>
    </location>
    <ligand>
        <name>UDP-N-acetyl-alpha-D-glucosamine</name>
        <dbReference type="ChEBI" id="CHEBI:57705"/>
    </ligand>
</feature>
<evidence type="ECO:0000256" key="11">
    <source>
        <dbReference type="SAM" id="MobiDB-lite"/>
    </source>
</evidence>
<evidence type="ECO:0000256" key="1">
    <source>
        <dbReference type="ARBA" id="ARBA00022475"/>
    </source>
</evidence>
<dbReference type="EC" id="2.4.1.227" evidence="10"/>
<evidence type="ECO:0000256" key="7">
    <source>
        <dbReference type="ARBA" id="ARBA00023136"/>
    </source>
</evidence>
<name>A0AAC8VWX5_9PROT</name>
<keyword evidence="1 10" id="KW-1003">Cell membrane</keyword>
<dbReference type="GO" id="GO:0005886">
    <property type="term" value="C:plasma membrane"/>
    <property type="evidence" value="ECO:0007669"/>
    <property type="project" value="UniProtKB-SubCell"/>
</dbReference>
<dbReference type="RefSeq" id="WP_045580694.1">
    <property type="nucleotide sequence ID" value="NZ_CP012401.1"/>
</dbReference>